<feature type="transmembrane region" description="Helical" evidence="8">
    <location>
        <begin position="87"/>
        <end position="104"/>
    </location>
</feature>
<evidence type="ECO:0000256" key="4">
    <source>
        <dbReference type="ARBA" id="ARBA00022475"/>
    </source>
</evidence>
<dbReference type="EMBL" id="PFWU01000034">
    <property type="protein sequence ID" value="PJA45493.1"/>
    <property type="molecule type" value="Genomic_DNA"/>
</dbReference>
<feature type="non-terminal residue" evidence="9">
    <location>
        <position position="1"/>
    </location>
</feature>
<keyword evidence="6 8" id="KW-1133">Transmembrane helix</keyword>
<evidence type="ECO:0000256" key="7">
    <source>
        <dbReference type="ARBA" id="ARBA00023136"/>
    </source>
</evidence>
<comment type="subcellular location">
    <subcellularLocation>
        <location evidence="1">Cell membrane</location>
        <topology evidence="1">Multi-pass membrane protein</topology>
    </subcellularLocation>
</comment>
<feature type="transmembrane region" description="Helical" evidence="8">
    <location>
        <begin position="12"/>
        <end position="28"/>
    </location>
</feature>
<gene>
    <name evidence="9" type="ORF">CO174_02940</name>
</gene>
<dbReference type="NCBIfam" id="TIGR01528">
    <property type="entry name" value="NMN_trans_PnuC"/>
    <property type="match status" value="1"/>
</dbReference>
<evidence type="ECO:0000313" key="10">
    <source>
        <dbReference type="Proteomes" id="UP000229385"/>
    </source>
</evidence>
<sequence length="172" mass="19910">QIQLYSDFFEQIYFLITGFYGWWVWSKRKGKKGDQVALDKQVRLSDTKTLITTGGLVVIGTLALGWFMSQIHVFFPAYFSIPASFPYLDAFTTVMSFAATILMIYHRLESWMLWITVDVIGIGLYFAKDVKLVSLLYVIFLILATKGFIEWRKLWKRHAQSTDSPVSQRVLS</sequence>
<dbReference type="Pfam" id="PF04973">
    <property type="entry name" value="NMN_transporter"/>
    <property type="match status" value="1"/>
</dbReference>
<dbReference type="GO" id="GO:0034257">
    <property type="term" value="F:nicotinamide riboside transmembrane transporter activity"/>
    <property type="evidence" value="ECO:0007669"/>
    <property type="project" value="InterPro"/>
</dbReference>
<evidence type="ECO:0000313" key="9">
    <source>
        <dbReference type="EMBL" id="PJA45493.1"/>
    </source>
</evidence>
<keyword evidence="3" id="KW-0813">Transport</keyword>
<evidence type="ECO:0000256" key="1">
    <source>
        <dbReference type="ARBA" id="ARBA00004651"/>
    </source>
</evidence>
<dbReference type="InterPro" id="IPR006419">
    <property type="entry name" value="NMN_transpt_PnuC"/>
</dbReference>
<evidence type="ECO:0000256" key="2">
    <source>
        <dbReference type="ARBA" id="ARBA00006669"/>
    </source>
</evidence>
<reference evidence="10" key="1">
    <citation type="submission" date="2017-09" db="EMBL/GenBank/DDBJ databases">
        <title>Depth-based differentiation of microbial function through sediment-hosted aquifers and enrichment of novel symbionts in the deep terrestrial subsurface.</title>
        <authorList>
            <person name="Probst A.J."/>
            <person name="Ladd B."/>
            <person name="Jarett J.K."/>
            <person name="Geller-Mcgrath D.E."/>
            <person name="Sieber C.M.K."/>
            <person name="Emerson J.B."/>
            <person name="Anantharaman K."/>
            <person name="Thomas B.C."/>
            <person name="Malmstrom R."/>
            <person name="Stieglmeier M."/>
            <person name="Klingl A."/>
            <person name="Woyke T."/>
            <person name="Ryan C.M."/>
            <person name="Banfield J.F."/>
        </authorList>
    </citation>
    <scope>NUCLEOTIDE SEQUENCE [LARGE SCALE GENOMIC DNA]</scope>
</reference>
<evidence type="ECO:0000256" key="6">
    <source>
        <dbReference type="ARBA" id="ARBA00022989"/>
    </source>
</evidence>
<accession>A0A2M7XCA7</accession>
<dbReference type="PANTHER" id="PTHR36122:SF2">
    <property type="entry name" value="NICOTINAMIDE RIBOSIDE TRANSPORTER PNUC"/>
    <property type="match status" value="1"/>
</dbReference>
<keyword evidence="7 8" id="KW-0472">Membrane</keyword>
<comment type="caution">
    <text evidence="9">The sequence shown here is derived from an EMBL/GenBank/DDBJ whole genome shotgun (WGS) entry which is preliminary data.</text>
</comment>
<proteinExistence type="inferred from homology"/>
<keyword evidence="5 8" id="KW-0812">Transmembrane</keyword>
<feature type="transmembrane region" description="Helical" evidence="8">
    <location>
        <begin position="49"/>
        <end position="67"/>
    </location>
</feature>
<evidence type="ECO:0000256" key="8">
    <source>
        <dbReference type="SAM" id="Phobius"/>
    </source>
</evidence>
<evidence type="ECO:0000256" key="5">
    <source>
        <dbReference type="ARBA" id="ARBA00022692"/>
    </source>
</evidence>
<protein>
    <submittedName>
        <fullName evidence="9">Nicotinamide riboside transporter PnuC</fullName>
    </submittedName>
</protein>
<comment type="similarity">
    <text evidence="2">Belongs to the nicotinamide ribonucleoside (NR) uptake permease (TC 4.B.1) family.</text>
</comment>
<feature type="transmembrane region" description="Helical" evidence="8">
    <location>
        <begin position="111"/>
        <end position="127"/>
    </location>
</feature>
<feature type="transmembrane region" description="Helical" evidence="8">
    <location>
        <begin position="133"/>
        <end position="149"/>
    </location>
</feature>
<name>A0A2M7XCA7_9BACT</name>
<dbReference type="PANTHER" id="PTHR36122">
    <property type="entry name" value="NICOTINAMIDE RIBOSIDE TRANSPORTER PNUC"/>
    <property type="match status" value="1"/>
</dbReference>
<dbReference type="Proteomes" id="UP000229385">
    <property type="component" value="Unassembled WGS sequence"/>
</dbReference>
<organism evidence="9 10">
    <name type="scientific">Candidatus Uhrbacteria bacterium CG_4_9_14_3_um_filter_50_9</name>
    <dbReference type="NCBI Taxonomy" id="1975035"/>
    <lineage>
        <taxon>Bacteria</taxon>
        <taxon>Candidatus Uhriibacteriota</taxon>
    </lineage>
</organism>
<dbReference type="AlphaFoldDB" id="A0A2M7XCA7"/>
<keyword evidence="4" id="KW-1003">Cell membrane</keyword>
<dbReference type="GO" id="GO:0005886">
    <property type="term" value="C:plasma membrane"/>
    <property type="evidence" value="ECO:0007669"/>
    <property type="project" value="UniProtKB-SubCell"/>
</dbReference>
<evidence type="ECO:0000256" key="3">
    <source>
        <dbReference type="ARBA" id="ARBA00022448"/>
    </source>
</evidence>